<dbReference type="InterPro" id="IPR012340">
    <property type="entry name" value="NA-bd_OB-fold"/>
</dbReference>
<reference evidence="2" key="1">
    <citation type="submission" date="2018-05" db="EMBL/GenBank/DDBJ databases">
        <authorList>
            <person name="Lanie J.A."/>
            <person name="Ng W.-L."/>
            <person name="Kazmierczak K.M."/>
            <person name="Andrzejewski T.M."/>
            <person name="Davidsen T.M."/>
            <person name="Wayne K.J."/>
            <person name="Tettelin H."/>
            <person name="Glass J.I."/>
            <person name="Rusch D."/>
            <person name="Podicherti R."/>
            <person name="Tsui H.-C.T."/>
            <person name="Winkler M.E."/>
        </authorList>
    </citation>
    <scope>NUCLEOTIDE SEQUENCE</scope>
</reference>
<name>A0A381NH29_9ZZZZ</name>
<protein>
    <recommendedName>
        <fullName evidence="3">DUF3127 domain-containing protein</fullName>
    </recommendedName>
</protein>
<evidence type="ECO:0000256" key="1">
    <source>
        <dbReference type="SAM" id="MobiDB-lite"/>
    </source>
</evidence>
<proteinExistence type="predicted"/>
<feature type="compositionally biased region" description="Low complexity" evidence="1">
    <location>
        <begin position="95"/>
        <end position="108"/>
    </location>
</feature>
<accession>A0A381NH29</accession>
<sequence length="115" mass="13536">MNIQGKLIEIFDTIQITETFKKREFIIQDNKNPEYPEYIKVEVIQDKVALLDNINIGDEINVLINIKGRKWEDKEGNIKYFNSIQGWKIESENLNLNQDNNDDNFNQDSGEDLPF</sequence>
<dbReference type="SUPFAM" id="SSF50249">
    <property type="entry name" value="Nucleic acid-binding proteins"/>
    <property type="match status" value="1"/>
</dbReference>
<dbReference type="InterPro" id="IPR021474">
    <property type="entry name" value="DUF3127"/>
</dbReference>
<gene>
    <name evidence="2" type="ORF">METZ01_LOCUS6740</name>
</gene>
<dbReference type="EMBL" id="UINC01000355">
    <property type="protein sequence ID" value="SUZ53886.1"/>
    <property type="molecule type" value="Genomic_DNA"/>
</dbReference>
<organism evidence="2">
    <name type="scientific">marine metagenome</name>
    <dbReference type="NCBI Taxonomy" id="408172"/>
    <lineage>
        <taxon>unclassified sequences</taxon>
        <taxon>metagenomes</taxon>
        <taxon>ecological metagenomes</taxon>
    </lineage>
</organism>
<evidence type="ECO:0008006" key="3">
    <source>
        <dbReference type="Google" id="ProtNLM"/>
    </source>
</evidence>
<dbReference type="Pfam" id="PF11325">
    <property type="entry name" value="DUF3127"/>
    <property type="match status" value="1"/>
</dbReference>
<feature type="region of interest" description="Disordered" evidence="1">
    <location>
        <begin position="95"/>
        <end position="115"/>
    </location>
</feature>
<evidence type="ECO:0000313" key="2">
    <source>
        <dbReference type="EMBL" id="SUZ53886.1"/>
    </source>
</evidence>
<dbReference type="AlphaFoldDB" id="A0A381NH29"/>